<dbReference type="PANTHER" id="PTHR43130:SF3">
    <property type="entry name" value="HTH-TYPE TRANSCRIPTIONAL REGULATOR RV1931C"/>
    <property type="match status" value="1"/>
</dbReference>
<dbReference type="InterPro" id="IPR018060">
    <property type="entry name" value="HTH_AraC"/>
</dbReference>
<dbReference type="EMBL" id="JAHWZY010000031">
    <property type="protein sequence ID" value="MEZ3181804.1"/>
    <property type="molecule type" value="Genomic_DNA"/>
</dbReference>
<keyword evidence="3" id="KW-1185">Reference proteome</keyword>
<evidence type="ECO:0000259" key="1">
    <source>
        <dbReference type="PROSITE" id="PS01124"/>
    </source>
</evidence>
<protein>
    <submittedName>
        <fullName evidence="2">DJ-1/PfpI family protein</fullName>
    </submittedName>
</protein>
<dbReference type="PANTHER" id="PTHR43130">
    <property type="entry name" value="ARAC-FAMILY TRANSCRIPTIONAL REGULATOR"/>
    <property type="match status" value="1"/>
</dbReference>
<dbReference type="Gene3D" id="3.40.50.880">
    <property type="match status" value="1"/>
</dbReference>
<comment type="caution">
    <text evidence="2">The sequence shown here is derived from an EMBL/GenBank/DDBJ whole genome shotgun (WGS) entry which is preliminary data.</text>
</comment>
<gene>
    <name evidence="2" type="ORF">KYY02_24965</name>
</gene>
<dbReference type="SUPFAM" id="SSF52317">
    <property type="entry name" value="Class I glutamine amidotransferase-like"/>
    <property type="match status" value="1"/>
</dbReference>
<dbReference type="SMART" id="SM00342">
    <property type="entry name" value="HTH_ARAC"/>
    <property type="match status" value="1"/>
</dbReference>
<evidence type="ECO:0000313" key="2">
    <source>
        <dbReference type="EMBL" id="MEZ3181804.1"/>
    </source>
</evidence>
<sequence>MPSSRPDHDPGQRLPLISVRILPEGRTRRPRGDWTLRSLSLHAGPSERRISRLFRAGIGMTAREYVKRARVAVASRLLIESPQGLEVIARETGFGTEATMRRSFLRALQVPPRSTGGGSRDKVAPEPEHIQQVERVGEFVGMESSLTIGVFVFEDAEELDVVGPWEVLGFWAAHVATVPVRVLTIGREEGWVRCAKGLRLAVDHGLATAPALDVLIHPGGDGTQPLKNDRVHLDWLKDLHQRGVLLASVCTGSLVLAAAGLLRGRPATTHHNYTGKLAAVDDTIDVRAVDRYVDDGDIVTSAGVSAGIDMAFHLVERLDSAEAAAEVRQGTQYDRPVS</sequence>
<dbReference type="Pfam" id="PF12833">
    <property type="entry name" value="HTH_18"/>
    <property type="match status" value="1"/>
</dbReference>
<dbReference type="Pfam" id="PF01965">
    <property type="entry name" value="DJ-1_PfpI"/>
    <property type="match status" value="1"/>
</dbReference>
<dbReference type="Gene3D" id="1.10.10.60">
    <property type="entry name" value="Homeodomain-like"/>
    <property type="match status" value="1"/>
</dbReference>
<accession>A0ABV4J4K0</accession>
<reference evidence="2 3" key="1">
    <citation type="journal article" date="2021" name="Res Sq">
        <title>Streptomyces Pimoensis sp. nov., Isolated From the Taklimakan Desert in Xinjiang, China.</title>
        <authorList>
            <person name="Zhang P."/>
            <person name="Luo X."/>
            <person name="Luo X."/>
            <person name="Liu Z."/>
            <person name="Xia Z."/>
            <person name="Wan C."/>
            <person name="zhang L."/>
        </authorList>
    </citation>
    <scope>NUCLEOTIDE SEQUENCE [LARGE SCALE GENOMIC DNA]</scope>
    <source>
        <strain evidence="2 3">TRM75549</strain>
    </source>
</reference>
<evidence type="ECO:0000313" key="3">
    <source>
        <dbReference type="Proteomes" id="UP001567537"/>
    </source>
</evidence>
<name>A0ABV4J4K0_9ACTN</name>
<dbReference type="InterPro" id="IPR052158">
    <property type="entry name" value="INH-QAR"/>
</dbReference>
<dbReference type="PROSITE" id="PS01124">
    <property type="entry name" value="HTH_ARAC_FAMILY_2"/>
    <property type="match status" value="1"/>
</dbReference>
<proteinExistence type="predicted"/>
<dbReference type="RefSeq" id="WP_371241767.1">
    <property type="nucleotide sequence ID" value="NZ_JAHWZY010000031.1"/>
</dbReference>
<dbReference type="InterPro" id="IPR002818">
    <property type="entry name" value="DJ-1/PfpI"/>
</dbReference>
<feature type="domain" description="HTH araC/xylS-type" evidence="1">
    <location>
        <begin position="17"/>
        <end position="118"/>
    </location>
</feature>
<dbReference type="InterPro" id="IPR029062">
    <property type="entry name" value="Class_I_gatase-like"/>
</dbReference>
<organism evidence="2 3">
    <name type="scientific">Streptomyces pimonensis</name>
    <dbReference type="NCBI Taxonomy" id="2860288"/>
    <lineage>
        <taxon>Bacteria</taxon>
        <taxon>Bacillati</taxon>
        <taxon>Actinomycetota</taxon>
        <taxon>Actinomycetes</taxon>
        <taxon>Kitasatosporales</taxon>
        <taxon>Streptomycetaceae</taxon>
        <taxon>Streptomyces</taxon>
    </lineage>
</organism>
<dbReference type="Proteomes" id="UP001567537">
    <property type="component" value="Unassembled WGS sequence"/>
</dbReference>
<dbReference type="CDD" id="cd03139">
    <property type="entry name" value="GATase1_PfpI_2"/>
    <property type="match status" value="1"/>
</dbReference>